<sequence length="125" mass="13524">MDGFNRRSGAEAVSDLTSSVLSLLNGIDNKADMQLFLTNLSPAVIRQLVAAAATAEYYELCQFIKESLPEKESEAGLSCGTTVFREGQEKDDQEDYNSAVYSSASSSEPVQTEEASSTEEKNNPV</sequence>
<accession>A0A4Q1D465</accession>
<protein>
    <submittedName>
        <fullName evidence="2">Uncharacterized protein</fullName>
    </submittedName>
</protein>
<organism evidence="2 3">
    <name type="scientific">Filimonas effusa</name>
    <dbReference type="NCBI Taxonomy" id="2508721"/>
    <lineage>
        <taxon>Bacteria</taxon>
        <taxon>Pseudomonadati</taxon>
        <taxon>Bacteroidota</taxon>
        <taxon>Chitinophagia</taxon>
        <taxon>Chitinophagales</taxon>
        <taxon>Chitinophagaceae</taxon>
        <taxon>Filimonas</taxon>
    </lineage>
</organism>
<comment type="caution">
    <text evidence="2">The sequence shown here is derived from an EMBL/GenBank/DDBJ whole genome shotgun (WGS) entry which is preliminary data.</text>
</comment>
<evidence type="ECO:0000313" key="3">
    <source>
        <dbReference type="Proteomes" id="UP000290545"/>
    </source>
</evidence>
<evidence type="ECO:0000313" key="2">
    <source>
        <dbReference type="EMBL" id="RXK83138.1"/>
    </source>
</evidence>
<dbReference type="Proteomes" id="UP000290545">
    <property type="component" value="Unassembled WGS sequence"/>
</dbReference>
<proteinExistence type="predicted"/>
<keyword evidence="3" id="KW-1185">Reference proteome</keyword>
<evidence type="ECO:0000256" key="1">
    <source>
        <dbReference type="SAM" id="MobiDB-lite"/>
    </source>
</evidence>
<feature type="region of interest" description="Disordered" evidence="1">
    <location>
        <begin position="70"/>
        <end position="125"/>
    </location>
</feature>
<feature type="compositionally biased region" description="Low complexity" evidence="1">
    <location>
        <begin position="98"/>
        <end position="107"/>
    </location>
</feature>
<dbReference type="EMBL" id="SDHZ01000002">
    <property type="protein sequence ID" value="RXK83138.1"/>
    <property type="molecule type" value="Genomic_DNA"/>
</dbReference>
<gene>
    <name evidence="2" type="ORF">ESB13_13535</name>
</gene>
<dbReference type="OrthoDB" id="9935631at2"/>
<reference evidence="2 3" key="1">
    <citation type="submission" date="2019-01" db="EMBL/GenBank/DDBJ databases">
        <title>Filimonas sp. strain TTM-71.</title>
        <authorList>
            <person name="Chen W.-M."/>
        </authorList>
    </citation>
    <scope>NUCLEOTIDE SEQUENCE [LARGE SCALE GENOMIC DNA]</scope>
    <source>
        <strain evidence="2 3">TTM-71</strain>
    </source>
</reference>
<dbReference type="RefSeq" id="WP_129004145.1">
    <property type="nucleotide sequence ID" value="NZ_SDHZ01000002.1"/>
</dbReference>
<name>A0A4Q1D465_9BACT</name>
<dbReference type="AlphaFoldDB" id="A0A4Q1D465"/>